<feature type="transmembrane region" description="Helical" evidence="12">
    <location>
        <begin position="298"/>
        <end position="319"/>
    </location>
</feature>
<keyword evidence="4" id="KW-0547">Nucleotide-binding</keyword>
<comment type="similarity">
    <text evidence="11">Belongs to the short-chain dehydrogenases/reductases (SDR) family.</text>
</comment>
<organism evidence="13 14">
    <name type="scientific">Orchesella dallaii</name>
    <dbReference type="NCBI Taxonomy" id="48710"/>
    <lineage>
        <taxon>Eukaryota</taxon>
        <taxon>Metazoa</taxon>
        <taxon>Ecdysozoa</taxon>
        <taxon>Arthropoda</taxon>
        <taxon>Hexapoda</taxon>
        <taxon>Collembola</taxon>
        <taxon>Entomobryomorpha</taxon>
        <taxon>Entomobryoidea</taxon>
        <taxon>Orchesellidae</taxon>
        <taxon>Orchesellinae</taxon>
        <taxon>Orchesella</taxon>
    </lineage>
</organism>
<protein>
    <recommendedName>
        <fullName evidence="10">3-dehydrosphinganine reductase</fullName>
        <ecNumber evidence="10">1.1.1.102</ecNumber>
    </recommendedName>
</protein>
<keyword evidence="8" id="KW-0560">Oxidoreductase</keyword>
<dbReference type="InterPro" id="IPR020904">
    <property type="entry name" value="Sc_DH/Rdtase_CS"/>
</dbReference>
<dbReference type="Pfam" id="PF00106">
    <property type="entry name" value="adh_short"/>
    <property type="match status" value="1"/>
</dbReference>
<dbReference type="EC" id="1.1.1.102" evidence="10"/>
<evidence type="ECO:0000313" key="13">
    <source>
        <dbReference type="EMBL" id="CAL8138192.1"/>
    </source>
</evidence>
<comment type="pathway">
    <text evidence="2">Lipid metabolism; sphingolipid metabolism.</text>
</comment>
<comment type="pathway">
    <text evidence="3">Sphingolipid metabolism.</text>
</comment>
<dbReference type="PANTHER" id="PTHR43550:SF3">
    <property type="entry name" value="3-KETODIHYDROSPHINGOSINE REDUCTASE"/>
    <property type="match status" value="1"/>
</dbReference>
<name>A0ABP1RX77_9HEXA</name>
<evidence type="ECO:0000256" key="6">
    <source>
        <dbReference type="ARBA" id="ARBA00022857"/>
    </source>
</evidence>
<evidence type="ECO:0000256" key="5">
    <source>
        <dbReference type="ARBA" id="ARBA00022824"/>
    </source>
</evidence>
<proteinExistence type="inferred from homology"/>
<comment type="caution">
    <text evidence="13">The sequence shown here is derived from an EMBL/GenBank/DDBJ whole genome shotgun (WGS) entry which is preliminary data.</text>
</comment>
<evidence type="ECO:0000256" key="7">
    <source>
        <dbReference type="ARBA" id="ARBA00022919"/>
    </source>
</evidence>
<dbReference type="PROSITE" id="PS00061">
    <property type="entry name" value="ADH_SHORT"/>
    <property type="match status" value="1"/>
</dbReference>
<keyword evidence="9" id="KW-0443">Lipid metabolism</keyword>
<evidence type="ECO:0000313" key="14">
    <source>
        <dbReference type="Proteomes" id="UP001642540"/>
    </source>
</evidence>
<evidence type="ECO:0000256" key="9">
    <source>
        <dbReference type="ARBA" id="ARBA00023098"/>
    </source>
</evidence>
<keyword evidence="6" id="KW-0521">NADP</keyword>
<dbReference type="CDD" id="cd08939">
    <property type="entry name" value="KDSR-like_SDR_c"/>
    <property type="match status" value="1"/>
</dbReference>
<evidence type="ECO:0000256" key="12">
    <source>
        <dbReference type="SAM" id="Phobius"/>
    </source>
</evidence>
<dbReference type="EMBL" id="CAXLJM020000122">
    <property type="protein sequence ID" value="CAL8138192.1"/>
    <property type="molecule type" value="Genomic_DNA"/>
</dbReference>
<evidence type="ECO:0000256" key="10">
    <source>
        <dbReference type="ARBA" id="ARBA00026112"/>
    </source>
</evidence>
<keyword evidence="7" id="KW-0746">Sphingolipid metabolism</keyword>
<evidence type="ECO:0000256" key="3">
    <source>
        <dbReference type="ARBA" id="ARBA00004991"/>
    </source>
</evidence>
<dbReference type="InterPro" id="IPR045022">
    <property type="entry name" value="KDSR-like"/>
</dbReference>
<dbReference type="Gene3D" id="3.40.50.720">
    <property type="entry name" value="NAD(P)-binding Rossmann-like Domain"/>
    <property type="match status" value="1"/>
</dbReference>
<dbReference type="PRINTS" id="PR00080">
    <property type="entry name" value="SDRFAMILY"/>
</dbReference>
<dbReference type="InterPro" id="IPR036291">
    <property type="entry name" value="NAD(P)-bd_dom_sf"/>
</dbReference>
<evidence type="ECO:0000256" key="1">
    <source>
        <dbReference type="ARBA" id="ARBA00004240"/>
    </source>
</evidence>
<comment type="subcellular location">
    <subcellularLocation>
        <location evidence="1">Endoplasmic reticulum</location>
    </subcellularLocation>
</comment>
<dbReference type="Proteomes" id="UP001642540">
    <property type="component" value="Unassembled WGS sequence"/>
</dbReference>
<keyword evidence="12" id="KW-1133">Transmembrane helix</keyword>
<feature type="transmembrane region" description="Helical" evidence="12">
    <location>
        <begin position="12"/>
        <end position="29"/>
    </location>
</feature>
<accession>A0ABP1RX77</accession>
<dbReference type="InterPro" id="IPR002347">
    <property type="entry name" value="SDR_fam"/>
</dbReference>
<dbReference type="PANTHER" id="PTHR43550">
    <property type="entry name" value="3-KETODIHYDROSPHINGOSINE REDUCTASE"/>
    <property type="match status" value="1"/>
</dbReference>
<reference evidence="13 14" key="1">
    <citation type="submission" date="2024-08" db="EMBL/GenBank/DDBJ databases">
        <authorList>
            <person name="Cucini C."/>
            <person name="Frati F."/>
        </authorList>
    </citation>
    <scope>NUCLEOTIDE SEQUENCE [LARGE SCALE GENOMIC DNA]</scope>
</reference>
<evidence type="ECO:0000256" key="11">
    <source>
        <dbReference type="RuleBase" id="RU000363"/>
    </source>
</evidence>
<sequence length="337" mass="36696">MGDCCGCFLSMSLSSIGLLILIVAVLDWLKRRNQRNASLENQHVVITGGSSGIGKQVGILAAQRGANVTLLARDLKKLEEASVEVRAAAKDDNQKINYFSVDVTNYEKTDNVIQRCAEEIGPVDILICCAGYAYPSKLEDIPLHHVKGMMDINFMGTLHVVRSVLPSMKSRRKGKIACTSSVGGLFGIYGYTAYGASKFALRGFAEALQMEVKPFNISVTLCFPPDTDTPCLQEENKVKPLETKLISEMAAVMKPEDVACSILNDTMTGDFFSCTGFDGNLTSVICAGMSPISSVFGLIIQVCFMGIFRAVGLGYVYYFNRLVKNCAAQKEKLKKAE</sequence>
<keyword evidence="12" id="KW-0812">Transmembrane</keyword>
<evidence type="ECO:0000256" key="8">
    <source>
        <dbReference type="ARBA" id="ARBA00023002"/>
    </source>
</evidence>
<evidence type="ECO:0000256" key="4">
    <source>
        <dbReference type="ARBA" id="ARBA00022741"/>
    </source>
</evidence>
<keyword evidence="5" id="KW-0256">Endoplasmic reticulum</keyword>
<evidence type="ECO:0000256" key="2">
    <source>
        <dbReference type="ARBA" id="ARBA00004760"/>
    </source>
</evidence>
<gene>
    <name evidence="13" type="ORF">ODALV1_LOCUS27256</name>
</gene>
<keyword evidence="12" id="KW-0472">Membrane</keyword>
<dbReference type="SUPFAM" id="SSF51735">
    <property type="entry name" value="NAD(P)-binding Rossmann-fold domains"/>
    <property type="match status" value="1"/>
</dbReference>
<dbReference type="PRINTS" id="PR00081">
    <property type="entry name" value="GDHRDH"/>
</dbReference>
<keyword evidence="14" id="KW-1185">Reference proteome</keyword>